<reference evidence="2 3" key="1">
    <citation type="submission" date="2022-10" db="EMBL/GenBank/DDBJ databases">
        <title>Luteolibacter flavescens strain MCCC 1K03193, whole genome shotgun sequencing project.</title>
        <authorList>
            <person name="Zhao G."/>
            <person name="Shen L."/>
        </authorList>
    </citation>
    <scope>NUCLEOTIDE SEQUENCE [LARGE SCALE GENOMIC DNA]</scope>
    <source>
        <strain evidence="2 3">MCCC 1K03193</strain>
    </source>
</reference>
<accession>A0ABT3FUN7</accession>
<name>A0ABT3FUN7_9BACT</name>
<gene>
    <name evidence="2" type="ORF">OKA04_21400</name>
</gene>
<comment type="caution">
    <text evidence="2">The sequence shown here is derived from an EMBL/GenBank/DDBJ whole genome shotgun (WGS) entry which is preliminary data.</text>
</comment>
<dbReference type="Proteomes" id="UP001207930">
    <property type="component" value="Unassembled WGS sequence"/>
</dbReference>
<dbReference type="RefSeq" id="WP_264503264.1">
    <property type="nucleotide sequence ID" value="NZ_JAPDDS010000016.1"/>
</dbReference>
<evidence type="ECO:0000256" key="1">
    <source>
        <dbReference type="SAM" id="SignalP"/>
    </source>
</evidence>
<feature type="chain" id="PRO_5045760229" evidence="1">
    <location>
        <begin position="19"/>
        <end position="424"/>
    </location>
</feature>
<proteinExistence type="predicted"/>
<dbReference type="EMBL" id="JAPDDS010000016">
    <property type="protein sequence ID" value="MCW1887308.1"/>
    <property type="molecule type" value="Genomic_DNA"/>
</dbReference>
<protein>
    <submittedName>
        <fullName evidence="2">Uncharacterized protein</fullName>
    </submittedName>
</protein>
<keyword evidence="3" id="KW-1185">Reference proteome</keyword>
<evidence type="ECO:0000313" key="2">
    <source>
        <dbReference type="EMBL" id="MCW1887308.1"/>
    </source>
</evidence>
<keyword evidence="1" id="KW-0732">Signal</keyword>
<feature type="signal peptide" evidence="1">
    <location>
        <begin position="1"/>
        <end position="18"/>
    </location>
</feature>
<sequence length="424" mass="44892">MKRFFLPPGLFLIASATAQDFETAIDDQVATESEIVTESAPISAPVAAPSDGFPQGTGLSLPPGGEMLRGFKLGLTASAVFDSNVDSGLGGSKNESDLIFTVGPTFTYRAEGGLWSLGASGGLSYASYLDNSDLGGLGYNLGVNFGYSPSRLDLKGSFGTSLTAGNNRNYGGYSETVNYNTAFSASYKWSAKTSFDARFSYRWTDPGDVVSAVGNSFGGTQATTFDLSAMWQATPLIRVGPGVGWSWESGDNQVDRETVGPILRLQYQLARKISLDSTFGMDFVDYAGSGGGDDTAFSTRIGLNYQASQLWGMNLSVYQGTTADGATAGNYRETSSVNLDYHRRIRRANLALGIGYEANDQVSVTGGAVGNGVGDFLIFKASVGMPVFGQRARASTFFDWREEMEGGNGNDDGYQIGVSLSSGF</sequence>
<organism evidence="2 3">
    <name type="scientific">Luteolibacter flavescens</name>
    <dbReference type="NCBI Taxonomy" id="1859460"/>
    <lineage>
        <taxon>Bacteria</taxon>
        <taxon>Pseudomonadati</taxon>
        <taxon>Verrucomicrobiota</taxon>
        <taxon>Verrucomicrobiia</taxon>
        <taxon>Verrucomicrobiales</taxon>
        <taxon>Verrucomicrobiaceae</taxon>
        <taxon>Luteolibacter</taxon>
    </lineage>
</organism>
<dbReference type="SUPFAM" id="SSF56935">
    <property type="entry name" value="Porins"/>
    <property type="match status" value="1"/>
</dbReference>
<evidence type="ECO:0000313" key="3">
    <source>
        <dbReference type="Proteomes" id="UP001207930"/>
    </source>
</evidence>